<dbReference type="Gene3D" id="1.10.10.10">
    <property type="entry name" value="Winged helix-like DNA-binding domain superfamily/Winged helix DNA-binding domain"/>
    <property type="match status" value="1"/>
</dbReference>
<dbReference type="Pfam" id="PF13730">
    <property type="entry name" value="HTH_36"/>
    <property type="match status" value="1"/>
</dbReference>
<feature type="compositionally biased region" description="Basic and acidic residues" evidence="1">
    <location>
        <begin position="249"/>
        <end position="264"/>
    </location>
</feature>
<reference evidence="2" key="1">
    <citation type="submission" date="2019-01" db="EMBL/GenBank/DDBJ databases">
        <title>Whole genome sequencing of Salmonella enterica.</title>
        <authorList>
            <person name="Cao G."/>
        </authorList>
    </citation>
    <scope>NUCLEOTIDE SEQUENCE [LARGE SCALE GENOMIC DNA]</scope>
    <source>
        <strain evidence="2">CFSAN074594</strain>
    </source>
</reference>
<feature type="compositionally biased region" description="Basic and acidic residues" evidence="1">
    <location>
        <begin position="284"/>
        <end position="304"/>
    </location>
</feature>
<dbReference type="InterPro" id="IPR036390">
    <property type="entry name" value="WH_DNA-bd_sf"/>
</dbReference>
<evidence type="ECO:0000313" key="2">
    <source>
        <dbReference type="EMBL" id="RXL17180.1"/>
    </source>
</evidence>
<dbReference type="RefSeq" id="WP_000222454.1">
    <property type="nucleotide sequence ID" value="NZ_MXLS01000021.1"/>
</dbReference>
<gene>
    <name evidence="2" type="ORF">EKD96_21285</name>
</gene>
<protein>
    <submittedName>
        <fullName evidence="2">Winged helix-turn-helix transcriptional regulator</fullName>
    </submittedName>
</protein>
<dbReference type="SUPFAM" id="SSF46785">
    <property type="entry name" value="Winged helix' DNA-binding domain"/>
    <property type="match status" value="1"/>
</dbReference>
<dbReference type="InterPro" id="IPR036388">
    <property type="entry name" value="WH-like_DNA-bd_sf"/>
</dbReference>
<dbReference type="AlphaFoldDB" id="A0A4V1MBJ4"/>
<comment type="caution">
    <text evidence="2">The sequence shown here is derived from an EMBL/GenBank/DDBJ whole genome shotgun (WGS) entry which is preliminary data.</text>
</comment>
<organism evidence="2">
    <name type="scientific">Salmonella enterica</name>
    <name type="common">Salmonella choleraesuis</name>
    <dbReference type="NCBI Taxonomy" id="28901"/>
    <lineage>
        <taxon>Bacteria</taxon>
        <taxon>Pseudomonadati</taxon>
        <taxon>Pseudomonadota</taxon>
        <taxon>Gammaproteobacteria</taxon>
        <taxon>Enterobacterales</taxon>
        <taxon>Enterobacteriaceae</taxon>
        <taxon>Salmonella</taxon>
    </lineage>
</organism>
<proteinExistence type="predicted"/>
<dbReference type="Proteomes" id="UP000839536">
    <property type="component" value="Unassembled WGS sequence"/>
</dbReference>
<sequence>MTYSAIKNKSFSFNNDGSLNQFGLKSIIQEISPKLLRPAVKYTLMIASEHATASDKLCIFKSLQNIADECGISRDTARRHLQKLTEMGILRKEFVIDKETRKQKPCLYTYSPLFIRIAKGFRRYADKLKSRRQLDFKSARTRFNTLLERLVFRAKSGFTSLKNKLFSKGYPPKSAIKQGWQNTTQEGGKTDHNKVVINKINKYSAGDTIEGNAAGTAEKSAMTHRNGKVHFMQDIRDLFTAMSQRKSSRKENNIKKSTLEQNKKEKYKKRTDNTASNTMQEAFNHARYEEANRQADQDWEERARIARQSSPQKISEHLANLRALLNNAQAKKAGK</sequence>
<dbReference type="EMBL" id="SDIQ01000044">
    <property type="protein sequence ID" value="RXL17180.1"/>
    <property type="molecule type" value="Genomic_DNA"/>
</dbReference>
<feature type="region of interest" description="Disordered" evidence="1">
    <location>
        <begin position="242"/>
        <end position="314"/>
    </location>
</feature>
<name>A0A4V1MBJ4_SALER</name>
<accession>A0A4V1MBJ4</accession>
<evidence type="ECO:0000256" key="1">
    <source>
        <dbReference type="SAM" id="MobiDB-lite"/>
    </source>
</evidence>